<dbReference type="AlphaFoldDB" id="A0A0B5AUY8"/>
<dbReference type="PANTHER" id="PTHR33745">
    <property type="entry name" value="RSBT ANTAGONIST PROTEIN RSBS-RELATED"/>
    <property type="match status" value="1"/>
</dbReference>
<evidence type="ECO:0008006" key="3">
    <source>
        <dbReference type="Google" id="ProtNLM"/>
    </source>
</evidence>
<evidence type="ECO:0000313" key="2">
    <source>
        <dbReference type="Proteomes" id="UP000031449"/>
    </source>
</evidence>
<gene>
    <name evidence="1" type="ORF">JMA_32400</name>
</gene>
<accession>A0A0B5AUY8</accession>
<reference evidence="1 2" key="1">
    <citation type="submission" date="2014-08" db="EMBL/GenBank/DDBJ databases">
        <title>Complete genome of a marine bacteria Jeotgalibacillus malaysiensis.</title>
        <authorList>
            <person name="Yaakop A.S."/>
            <person name="Chan K.-G."/>
            <person name="Goh K.M."/>
        </authorList>
    </citation>
    <scope>NUCLEOTIDE SEQUENCE [LARGE SCALE GENOMIC DNA]</scope>
    <source>
        <strain evidence="1 2">D5</strain>
    </source>
</reference>
<dbReference type="SUPFAM" id="SSF52091">
    <property type="entry name" value="SpoIIaa-like"/>
    <property type="match status" value="1"/>
</dbReference>
<evidence type="ECO:0000313" key="1">
    <source>
        <dbReference type="EMBL" id="AJD92557.1"/>
    </source>
</evidence>
<keyword evidence="2" id="KW-1185">Reference proteome</keyword>
<proteinExistence type="predicted"/>
<dbReference type="HOGENOM" id="CLU_1702639_0_0_9"/>
<dbReference type="KEGG" id="jeo:JMA_32400"/>
<dbReference type="STRING" id="1508404.JMA_32400"/>
<dbReference type="InterPro" id="IPR051932">
    <property type="entry name" value="Bact_StressResp_Reg"/>
</dbReference>
<dbReference type="Proteomes" id="UP000031449">
    <property type="component" value="Chromosome"/>
</dbReference>
<dbReference type="BioCyc" id="JESP1508404:G14D9-12521-MONOMER"/>
<sequence length="160" mass="18132">MSESIESLKREIVRLNEKVERYETYIRELSAPIIPSIVPHTILVPLTGGITEERMTHILEAILHHLERGEVENVLIDLSGTNINDVDKSDYQLVAAKMRDLIGAVKLMGARTIFVGFSPLFAREMVLSGVVRDVGIHSFSTFRSALQHIMRDKGYEMNQR</sequence>
<dbReference type="InterPro" id="IPR036513">
    <property type="entry name" value="STAS_dom_sf"/>
</dbReference>
<dbReference type="EMBL" id="CP009416">
    <property type="protein sequence ID" value="AJD92557.1"/>
    <property type="molecule type" value="Genomic_DNA"/>
</dbReference>
<dbReference type="Gene3D" id="3.30.750.24">
    <property type="entry name" value="STAS domain"/>
    <property type="match status" value="1"/>
</dbReference>
<protein>
    <recommendedName>
        <fullName evidence="3">STAS domain-containing protein</fullName>
    </recommendedName>
</protein>
<dbReference type="CDD" id="cd07041">
    <property type="entry name" value="STAS_RsbR_RsbS_like"/>
    <property type="match status" value="1"/>
</dbReference>
<dbReference type="OrthoDB" id="2456599at2"/>
<organism evidence="1 2">
    <name type="scientific">Jeotgalibacillus malaysiensis</name>
    <dbReference type="NCBI Taxonomy" id="1508404"/>
    <lineage>
        <taxon>Bacteria</taxon>
        <taxon>Bacillati</taxon>
        <taxon>Bacillota</taxon>
        <taxon>Bacilli</taxon>
        <taxon>Bacillales</taxon>
        <taxon>Caryophanaceae</taxon>
        <taxon>Jeotgalibacillus</taxon>
    </lineage>
</organism>
<name>A0A0B5AUY8_9BACL</name>